<protein>
    <submittedName>
        <fullName evidence="2">Uncharacterized protein</fullName>
    </submittedName>
</protein>
<keyword evidence="1" id="KW-1133">Transmembrane helix</keyword>
<gene>
    <name evidence="2" type="ORF">LCMAC101_05690</name>
</gene>
<dbReference type="EMBL" id="MK500328">
    <property type="protein sequence ID" value="QBK85974.1"/>
    <property type="molecule type" value="Genomic_DNA"/>
</dbReference>
<keyword evidence="1" id="KW-0472">Membrane</keyword>
<feature type="transmembrane region" description="Helical" evidence="1">
    <location>
        <begin position="45"/>
        <end position="67"/>
    </location>
</feature>
<evidence type="ECO:0000313" key="2">
    <source>
        <dbReference type="EMBL" id="QBK85974.1"/>
    </source>
</evidence>
<keyword evidence="1" id="KW-0812">Transmembrane</keyword>
<proteinExistence type="predicted"/>
<evidence type="ECO:0000256" key="1">
    <source>
        <dbReference type="SAM" id="Phobius"/>
    </source>
</evidence>
<organism evidence="2">
    <name type="scientific">Marseillevirus LCMAC101</name>
    <dbReference type="NCBI Taxonomy" id="2506602"/>
    <lineage>
        <taxon>Viruses</taxon>
        <taxon>Varidnaviria</taxon>
        <taxon>Bamfordvirae</taxon>
        <taxon>Nucleocytoviricota</taxon>
        <taxon>Megaviricetes</taxon>
        <taxon>Pimascovirales</taxon>
        <taxon>Pimascovirales incertae sedis</taxon>
        <taxon>Marseilleviridae</taxon>
    </lineage>
</organism>
<sequence length="91" mass="10300">MIDLFISLFVITALALTFAHAWNLVAETALQQYERKDAQGNVQKPVFQTLIYALAITAVAVFALWYIHYYTKIDLAAGHRRAHRSAGQEFS</sequence>
<accession>A0A481YTX9</accession>
<reference evidence="2" key="1">
    <citation type="journal article" date="2019" name="MBio">
        <title>Virus Genomes from Deep Sea Sediments Expand the Ocean Megavirome and Support Independent Origins of Viral Gigantism.</title>
        <authorList>
            <person name="Backstrom D."/>
            <person name="Yutin N."/>
            <person name="Jorgensen S.L."/>
            <person name="Dharamshi J."/>
            <person name="Homa F."/>
            <person name="Zaremba-Niedwiedzka K."/>
            <person name="Spang A."/>
            <person name="Wolf Y.I."/>
            <person name="Koonin E.V."/>
            <person name="Ettema T.J."/>
        </authorList>
    </citation>
    <scope>NUCLEOTIDE SEQUENCE</scope>
</reference>
<name>A0A481YTX9_9VIRU</name>